<dbReference type="EMBL" id="CAADFY010000034">
    <property type="protein sequence ID" value="VFK53947.1"/>
    <property type="molecule type" value="Genomic_DNA"/>
</dbReference>
<gene>
    <name evidence="3" type="ORF">BECKTUN1418D_GA0071000_11526</name>
    <name evidence="2" type="ORF">BECKTUN1418E_GA0071001_10353</name>
    <name evidence="1" type="ORF">BECKTUN1418F_GA0071002_10344</name>
</gene>
<protein>
    <submittedName>
        <fullName evidence="1">Uncharacterized protein</fullName>
    </submittedName>
</protein>
<dbReference type="AlphaFoldDB" id="A0A450ZJL6"/>
<proteinExistence type="predicted"/>
<evidence type="ECO:0000313" key="2">
    <source>
        <dbReference type="EMBL" id="VFK55936.1"/>
    </source>
</evidence>
<dbReference type="EMBL" id="CAADFV010000035">
    <property type="protein sequence ID" value="VFK55936.1"/>
    <property type="molecule type" value="Genomic_DNA"/>
</dbReference>
<organism evidence="1">
    <name type="scientific">Candidatus Kentrum sp. TUN</name>
    <dbReference type="NCBI Taxonomy" id="2126343"/>
    <lineage>
        <taxon>Bacteria</taxon>
        <taxon>Pseudomonadati</taxon>
        <taxon>Pseudomonadota</taxon>
        <taxon>Gammaproteobacteria</taxon>
        <taxon>Candidatus Kentrum</taxon>
    </lineage>
</organism>
<evidence type="ECO:0000313" key="3">
    <source>
        <dbReference type="EMBL" id="VFK61463.1"/>
    </source>
</evidence>
<reference evidence="1" key="1">
    <citation type="submission" date="2019-02" db="EMBL/GenBank/DDBJ databases">
        <authorList>
            <person name="Gruber-Vodicka R. H."/>
            <person name="Seah K. B. B."/>
        </authorList>
    </citation>
    <scope>NUCLEOTIDE SEQUENCE</scope>
    <source>
        <strain evidence="3">BECK_BY1</strain>
        <strain evidence="2">BECK_BY2</strain>
        <strain evidence="1">BECK_BY3</strain>
    </source>
</reference>
<sequence length="69" mass="7517">MDPKPCFIKGILHEENAIGTRFEQADFRSLGVSLTRHDILVMTSWKVALIACTSTGERGGTDVLAWGAP</sequence>
<accession>A0A450ZJL6</accession>
<evidence type="ECO:0000313" key="1">
    <source>
        <dbReference type="EMBL" id="VFK53947.1"/>
    </source>
</evidence>
<name>A0A450ZJL6_9GAMM</name>
<dbReference type="EMBL" id="CAADFX010000152">
    <property type="protein sequence ID" value="VFK61463.1"/>
    <property type="molecule type" value="Genomic_DNA"/>
</dbReference>